<feature type="region of interest" description="Disordered" evidence="1">
    <location>
        <begin position="74"/>
        <end position="154"/>
    </location>
</feature>
<dbReference type="EMBL" id="CP092863">
    <property type="protein sequence ID" value="UYV60241.1"/>
    <property type="molecule type" value="Genomic_DNA"/>
</dbReference>
<evidence type="ECO:0000313" key="2">
    <source>
        <dbReference type="EMBL" id="UYV60241.1"/>
    </source>
</evidence>
<sequence>MKYRATPQSNGLSPAELLFGRKIQTAGRHKSLRTNSDSQLTAVACSLDYKPTLLQVQNPMDIFKEMACYRSSPLTRNPSVRCQESLSDGGRPAQHPGDDQTIDEPVNPHHHQQPQPSTEKTQIPSPIKTGMKLLGDCGRSRSDQKAYKSSPNERERRGIRLIINIGRHESLKTNSDSQLTAVACSLDYKPTLLRVQNPMDIFKEMACYRSSPLTRKPPWPSYGLSSPCDLLHPDAKTLSVRCQEPLSEMSRVPQ</sequence>
<accession>A0ABY6JW67</accession>
<evidence type="ECO:0008006" key="4">
    <source>
        <dbReference type="Google" id="ProtNLM"/>
    </source>
</evidence>
<dbReference type="Proteomes" id="UP001235939">
    <property type="component" value="Chromosome 01"/>
</dbReference>
<keyword evidence="3" id="KW-1185">Reference proteome</keyword>
<organism evidence="2 3">
    <name type="scientific">Cordylochernes scorpioides</name>
    <dbReference type="NCBI Taxonomy" id="51811"/>
    <lineage>
        <taxon>Eukaryota</taxon>
        <taxon>Metazoa</taxon>
        <taxon>Ecdysozoa</taxon>
        <taxon>Arthropoda</taxon>
        <taxon>Chelicerata</taxon>
        <taxon>Arachnida</taxon>
        <taxon>Pseudoscorpiones</taxon>
        <taxon>Cheliferoidea</taxon>
        <taxon>Chernetidae</taxon>
        <taxon>Cordylochernes</taxon>
    </lineage>
</organism>
<feature type="compositionally biased region" description="Polar residues" evidence="1">
    <location>
        <begin position="74"/>
        <end position="86"/>
    </location>
</feature>
<reference evidence="2 3" key="1">
    <citation type="submission" date="2022-01" db="EMBL/GenBank/DDBJ databases">
        <title>A chromosomal length assembly of Cordylochernes scorpioides.</title>
        <authorList>
            <person name="Zeh D."/>
            <person name="Zeh J."/>
        </authorList>
    </citation>
    <scope>NUCLEOTIDE SEQUENCE [LARGE SCALE GENOMIC DNA]</scope>
    <source>
        <strain evidence="2">IN4F17</strain>
        <tissue evidence="2">Whole Body</tissue>
    </source>
</reference>
<proteinExistence type="predicted"/>
<feature type="compositionally biased region" description="Basic and acidic residues" evidence="1">
    <location>
        <begin position="138"/>
        <end position="154"/>
    </location>
</feature>
<evidence type="ECO:0000256" key="1">
    <source>
        <dbReference type="SAM" id="MobiDB-lite"/>
    </source>
</evidence>
<protein>
    <recommendedName>
        <fullName evidence="4">Prolactin receptor</fullName>
    </recommendedName>
</protein>
<evidence type="ECO:0000313" key="3">
    <source>
        <dbReference type="Proteomes" id="UP001235939"/>
    </source>
</evidence>
<gene>
    <name evidence="2" type="ORF">LAZ67_1000526</name>
</gene>
<name>A0ABY6JW67_9ARAC</name>